<evidence type="ECO:0000256" key="1">
    <source>
        <dbReference type="SAM" id="MobiDB-lite"/>
    </source>
</evidence>
<dbReference type="EMBL" id="JBHTKH010000001">
    <property type="protein sequence ID" value="MFD1053182.1"/>
    <property type="molecule type" value="Genomic_DNA"/>
</dbReference>
<dbReference type="RefSeq" id="WP_386050474.1">
    <property type="nucleotide sequence ID" value="NZ_JBHTKH010000001.1"/>
</dbReference>
<comment type="caution">
    <text evidence="2">The sequence shown here is derived from an EMBL/GenBank/DDBJ whole genome shotgun (WGS) entry which is preliminary data.</text>
</comment>
<evidence type="ECO:0008006" key="4">
    <source>
        <dbReference type="Google" id="ProtNLM"/>
    </source>
</evidence>
<organism evidence="2 3">
    <name type="scientific">Terrabacter terrigena</name>
    <dbReference type="NCBI Taxonomy" id="574718"/>
    <lineage>
        <taxon>Bacteria</taxon>
        <taxon>Bacillati</taxon>
        <taxon>Actinomycetota</taxon>
        <taxon>Actinomycetes</taxon>
        <taxon>Micrococcales</taxon>
        <taxon>Intrasporangiaceae</taxon>
        <taxon>Terrabacter</taxon>
    </lineage>
</organism>
<gene>
    <name evidence="2" type="ORF">ACFQ2V_02600</name>
</gene>
<keyword evidence="3" id="KW-1185">Reference proteome</keyword>
<protein>
    <recommendedName>
        <fullName evidence="4">Anti-sigma factor</fullName>
    </recommendedName>
</protein>
<sequence>MTPHLKGHVRAYVDRALPPALLHLYDKHVVCCTTCRAAADQERRIVASLRADTGVPMSLRTSLMGLAAVEPTEGAPARSAPRVPVPPLGFRMPSAPSYDPVPTVRPTAPALHRSPMRAAVVASIAAGASVAAAWGLAITPVPGTRAPVVRGPIANLGVSPVGASSFGGSALPASRVTTRDPQRTNDLGTRSAYWVVTNGVVNRAPSTPGAQGLLRGTDVSSAQSGP</sequence>
<name>A0ABW3MTD4_9MICO</name>
<accession>A0ABW3MTD4</accession>
<evidence type="ECO:0000313" key="2">
    <source>
        <dbReference type="EMBL" id="MFD1053182.1"/>
    </source>
</evidence>
<reference evidence="3" key="1">
    <citation type="journal article" date="2019" name="Int. J. Syst. Evol. Microbiol.">
        <title>The Global Catalogue of Microorganisms (GCM) 10K type strain sequencing project: providing services to taxonomists for standard genome sequencing and annotation.</title>
        <authorList>
            <consortium name="The Broad Institute Genomics Platform"/>
            <consortium name="The Broad Institute Genome Sequencing Center for Infectious Disease"/>
            <person name="Wu L."/>
            <person name="Ma J."/>
        </authorList>
    </citation>
    <scope>NUCLEOTIDE SEQUENCE [LARGE SCALE GENOMIC DNA]</scope>
    <source>
        <strain evidence="3">CCUG 57508</strain>
    </source>
</reference>
<feature type="region of interest" description="Disordered" evidence="1">
    <location>
        <begin position="203"/>
        <end position="226"/>
    </location>
</feature>
<proteinExistence type="predicted"/>
<evidence type="ECO:0000313" key="3">
    <source>
        <dbReference type="Proteomes" id="UP001597046"/>
    </source>
</evidence>
<dbReference type="Proteomes" id="UP001597046">
    <property type="component" value="Unassembled WGS sequence"/>
</dbReference>